<reference evidence="1" key="2">
    <citation type="submission" date="2023-04" db="EMBL/GenBank/DDBJ databases">
        <authorList>
            <person name="Bruccoleri R.E."/>
            <person name="Oakeley E.J."/>
            <person name="Faust A.-M."/>
            <person name="Dessus-Babus S."/>
            <person name="Altorfer M."/>
            <person name="Burckhardt D."/>
            <person name="Oertli M."/>
            <person name="Naumann U."/>
            <person name="Petersen F."/>
            <person name="Wong J."/>
        </authorList>
    </citation>
    <scope>NUCLEOTIDE SEQUENCE</scope>
    <source>
        <strain evidence="1">GSM-AAB239-AS_SAM_17_03QT</strain>
        <tissue evidence="1">Leaf</tissue>
    </source>
</reference>
<name>A0AAX6E1F1_IRIPA</name>
<organism evidence="1 2">
    <name type="scientific">Iris pallida</name>
    <name type="common">Sweet iris</name>
    <dbReference type="NCBI Taxonomy" id="29817"/>
    <lineage>
        <taxon>Eukaryota</taxon>
        <taxon>Viridiplantae</taxon>
        <taxon>Streptophyta</taxon>
        <taxon>Embryophyta</taxon>
        <taxon>Tracheophyta</taxon>
        <taxon>Spermatophyta</taxon>
        <taxon>Magnoliopsida</taxon>
        <taxon>Liliopsida</taxon>
        <taxon>Asparagales</taxon>
        <taxon>Iridaceae</taxon>
        <taxon>Iridoideae</taxon>
        <taxon>Irideae</taxon>
        <taxon>Iris</taxon>
    </lineage>
</organism>
<dbReference type="EMBL" id="JANAVB010040619">
    <property type="protein sequence ID" value="KAJ6797846.1"/>
    <property type="molecule type" value="Genomic_DNA"/>
</dbReference>
<reference evidence="1" key="1">
    <citation type="journal article" date="2023" name="GigaByte">
        <title>Genome assembly of the bearded iris, Iris pallida Lam.</title>
        <authorList>
            <person name="Bruccoleri R.E."/>
            <person name="Oakeley E.J."/>
            <person name="Faust A.M.E."/>
            <person name="Altorfer M."/>
            <person name="Dessus-Babus S."/>
            <person name="Burckhardt D."/>
            <person name="Oertli M."/>
            <person name="Naumann U."/>
            <person name="Petersen F."/>
            <person name="Wong J."/>
        </authorList>
    </citation>
    <scope>NUCLEOTIDE SEQUENCE</scope>
    <source>
        <strain evidence="1">GSM-AAB239-AS_SAM_17_03QT</strain>
    </source>
</reference>
<dbReference type="AlphaFoldDB" id="A0AAX6E1F1"/>
<comment type="caution">
    <text evidence="1">The sequence shown here is derived from an EMBL/GenBank/DDBJ whole genome shotgun (WGS) entry which is preliminary data.</text>
</comment>
<keyword evidence="2" id="KW-1185">Reference proteome</keyword>
<dbReference type="Proteomes" id="UP001140949">
    <property type="component" value="Unassembled WGS sequence"/>
</dbReference>
<evidence type="ECO:0000313" key="2">
    <source>
        <dbReference type="Proteomes" id="UP001140949"/>
    </source>
</evidence>
<proteinExistence type="predicted"/>
<sequence length="61" mass="7083">MSFGFVIICFKYDITITSFQICVSCIAEIYIMHNNLSTKLWIQCFILMLENGLSFCILGKY</sequence>
<evidence type="ECO:0000313" key="1">
    <source>
        <dbReference type="EMBL" id="KAJ6797846.1"/>
    </source>
</evidence>
<gene>
    <name evidence="1" type="ORF">M6B38_214665</name>
</gene>
<accession>A0AAX6E1F1</accession>
<protein>
    <submittedName>
        <fullName evidence="1">Regulator of nonsense transcripts 1-like protein</fullName>
    </submittedName>
</protein>